<sequence length="128" mass="14539">MMNRQLRMNSPRPRSSSNSIAHSLDYFFSHPSKISGRMEHDCHDVLIPERTGGPTIPQTAMSAHKPALEAMIRLDVALLASKARYVWIRYGQGHYNIHVASMSHKFRPSLCLQHAKRATATLFHSMRS</sequence>
<accession>A0A024GDL0</accession>
<name>A0A024GDL0_9STRA</name>
<evidence type="ECO:0000313" key="2">
    <source>
        <dbReference type="Proteomes" id="UP000053237"/>
    </source>
</evidence>
<keyword evidence="2" id="KW-1185">Reference proteome</keyword>
<evidence type="ECO:0000313" key="1">
    <source>
        <dbReference type="EMBL" id="CCI44783.1"/>
    </source>
</evidence>
<reference evidence="1 2" key="1">
    <citation type="submission" date="2012-05" db="EMBL/GenBank/DDBJ databases">
        <title>Recombination and specialization in a pathogen metapopulation.</title>
        <authorList>
            <person name="Gardiner A."/>
            <person name="Kemen E."/>
            <person name="Schultz-Larsen T."/>
            <person name="MacLean D."/>
            <person name="Van Oosterhout C."/>
            <person name="Jones J.D.G."/>
        </authorList>
    </citation>
    <scope>NUCLEOTIDE SEQUENCE [LARGE SCALE GENOMIC DNA]</scope>
    <source>
        <strain evidence="1 2">Ac Nc2</strain>
    </source>
</reference>
<organism evidence="1 2">
    <name type="scientific">Albugo candida</name>
    <dbReference type="NCBI Taxonomy" id="65357"/>
    <lineage>
        <taxon>Eukaryota</taxon>
        <taxon>Sar</taxon>
        <taxon>Stramenopiles</taxon>
        <taxon>Oomycota</taxon>
        <taxon>Peronosporomycetes</taxon>
        <taxon>Albuginales</taxon>
        <taxon>Albuginaceae</taxon>
        <taxon>Albugo</taxon>
    </lineage>
</organism>
<dbReference type="InParanoid" id="A0A024GDL0"/>
<dbReference type="EMBL" id="CAIX01000079">
    <property type="protein sequence ID" value="CCI44783.1"/>
    <property type="molecule type" value="Genomic_DNA"/>
</dbReference>
<dbReference type="AlphaFoldDB" id="A0A024GDL0"/>
<gene>
    <name evidence="1" type="ORF">BN9_056070</name>
</gene>
<proteinExistence type="predicted"/>
<comment type="caution">
    <text evidence="1">The sequence shown here is derived from an EMBL/GenBank/DDBJ whole genome shotgun (WGS) entry which is preliminary data.</text>
</comment>
<protein>
    <submittedName>
        <fullName evidence="1">Uncharacterized protein</fullName>
    </submittedName>
</protein>
<dbReference type="Proteomes" id="UP000053237">
    <property type="component" value="Unassembled WGS sequence"/>
</dbReference>